<feature type="transmembrane region" description="Helical" evidence="7">
    <location>
        <begin position="94"/>
        <end position="112"/>
    </location>
</feature>
<comment type="similarity">
    <text evidence="2">Belongs to the SLC29A/ENT transporter (TC 2.A.57) family.</text>
</comment>
<evidence type="ECO:0000256" key="4">
    <source>
        <dbReference type="ARBA" id="ARBA00022692"/>
    </source>
</evidence>
<evidence type="ECO:0000256" key="3">
    <source>
        <dbReference type="ARBA" id="ARBA00022448"/>
    </source>
</evidence>
<gene>
    <name evidence="8" type="ORF">NLS_LOCUS5108</name>
</gene>
<keyword evidence="5 7" id="KW-1133">Transmembrane helix</keyword>
<evidence type="ECO:0000256" key="1">
    <source>
        <dbReference type="ARBA" id="ARBA00004141"/>
    </source>
</evidence>
<evidence type="ECO:0000256" key="7">
    <source>
        <dbReference type="SAM" id="Phobius"/>
    </source>
</evidence>
<evidence type="ECO:0008006" key="10">
    <source>
        <dbReference type="Google" id="ProtNLM"/>
    </source>
</evidence>
<keyword evidence="9" id="KW-1185">Reference proteome</keyword>
<dbReference type="OrthoDB" id="1856718at2759"/>
<feature type="transmembrane region" description="Helical" evidence="7">
    <location>
        <begin position="159"/>
        <end position="184"/>
    </location>
</feature>
<proteinExistence type="inferred from homology"/>
<sequence>MNTQRVLVFSAFIFISATSVLPWNLFINAQEYYHYKLRNVTVNATSFEEKDDETELQRSYEGWVTLTGGISCAFGSGLNFLTTGRLGHSLRIRAGHTVVLLTLIPTILLTYVDTDASQQTFFCISMLLASLASFGSIGLIACGLLGFSAKFPPENVQAVMIGQSVAGILSSLLSILCQSLAANAVLNGRLFFAIAVIWTILSVFLYELLIRSKESELYNRITQLSDEDSVDDTFESDEYPLHFRSAETHSLLNNTKEIWEKTKTEWWAGFIVIFGTMAAFPAISSLVQTTAKNLVWKNYFSSLACFLLFNCGDAFGRLIVNFVSLSGKTLVTLSFLRFLAIPVFFFCNINPRRHSVTLFRSDEVFISTMILFSISNGFLFTTATINATSKVSAELRELAGGIYGFMGVISTLCGSLIGLLLVKLM</sequence>
<evidence type="ECO:0000256" key="6">
    <source>
        <dbReference type="ARBA" id="ARBA00023136"/>
    </source>
</evidence>
<feature type="transmembrane region" description="Helical" evidence="7">
    <location>
        <begin position="190"/>
        <end position="210"/>
    </location>
</feature>
<keyword evidence="4 7" id="KW-0812">Transmembrane</keyword>
<dbReference type="PIRSF" id="PIRSF016379">
    <property type="entry name" value="ENT"/>
    <property type="match status" value="1"/>
</dbReference>
<feature type="transmembrane region" description="Helical" evidence="7">
    <location>
        <begin position="398"/>
        <end position="422"/>
    </location>
</feature>
<feature type="transmembrane region" description="Helical" evidence="7">
    <location>
        <begin position="124"/>
        <end position="147"/>
    </location>
</feature>
<keyword evidence="3" id="KW-0813">Transport</keyword>
<dbReference type="InterPro" id="IPR036259">
    <property type="entry name" value="MFS_trans_sf"/>
</dbReference>
<feature type="transmembrane region" description="Helical" evidence="7">
    <location>
        <begin position="299"/>
        <end position="320"/>
    </location>
</feature>
<keyword evidence="6 7" id="KW-0472">Membrane</keyword>
<name>A0A3P6T7G5_LITSI</name>
<dbReference type="Gene3D" id="1.20.1250.20">
    <property type="entry name" value="MFS general substrate transporter like domains"/>
    <property type="match status" value="1"/>
</dbReference>
<dbReference type="InterPro" id="IPR002259">
    <property type="entry name" value="Eqnu_transpt"/>
</dbReference>
<dbReference type="EMBL" id="UYRX01000362">
    <property type="protein sequence ID" value="VDK80947.1"/>
    <property type="molecule type" value="Genomic_DNA"/>
</dbReference>
<dbReference type="PANTHER" id="PTHR10332:SF88">
    <property type="entry name" value="EQUILIBRATIVE NUCLEOSIDE TRANSPORTER 1, ISOFORM A"/>
    <property type="match status" value="1"/>
</dbReference>
<feature type="transmembrane region" description="Helical" evidence="7">
    <location>
        <begin position="365"/>
        <end position="386"/>
    </location>
</feature>
<evidence type="ECO:0000313" key="8">
    <source>
        <dbReference type="EMBL" id="VDK80947.1"/>
    </source>
</evidence>
<dbReference type="SUPFAM" id="SSF103473">
    <property type="entry name" value="MFS general substrate transporter"/>
    <property type="match status" value="1"/>
</dbReference>
<dbReference type="Proteomes" id="UP000277928">
    <property type="component" value="Unassembled WGS sequence"/>
</dbReference>
<protein>
    <recommendedName>
        <fullName evidence="10">Major facilitator superfamily (MFS) profile domain-containing protein</fullName>
    </recommendedName>
</protein>
<dbReference type="GO" id="GO:0005886">
    <property type="term" value="C:plasma membrane"/>
    <property type="evidence" value="ECO:0007669"/>
    <property type="project" value="TreeGrafter"/>
</dbReference>
<evidence type="ECO:0000256" key="5">
    <source>
        <dbReference type="ARBA" id="ARBA00022989"/>
    </source>
</evidence>
<evidence type="ECO:0000313" key="9">
    <source>
        <dbReference type="Proteomes" id="UP000277928"/>
    </source>
</evidence>
<accession>A0A3P6T7G5</accession>
<dbReference type="GO" id="GO:0005337">
    <property type="term" value="F:nucleoside transmembrane transporter activity"/>
    <property type="evidence" value="ECO:0007669"/>
    <property type="project" value="InterPro"/>
</dbReference>
<organism evidence="8 9">
    <name type="scientific">Litomosoides sigmodontis</name>
    <name type="common">Filarial nematode worm</name>
    <dbReference type="NCBI Taxonomy" id="42156"/>
    <lineage>
        <taxon>Eukaryota</taxon>
        <taxon>Metazoa</taxon>
        <taxon>Ecdysozoa</taxon>
        <taxon>Nematoda</taxon>
        <taxon>Chromadorea</taxon>
        <taxon>Rhabditida</taxon>
        <taxon>Spirurina</taxon>
        <taxon>Spiruromorpha</taxon>
        <taxon>Filarioidea</taxon>
        <taxon>Onchocercidae</taxon>
        <taxon>Litomosoides</taxon>
    </lineage>
</organism>
<comment type="subcellular location">
    <subcellularLocation>
        <location evidence="1">Membrane</location>
        <topology evidence="1">Multi-pass membrane protein</topology>
    </subcellularLocation>
</comment>
<feature type="transmembrane region" description="Helical" evidence="7">
    <location>
        <begin position="266"/>
        <end position="287"/>
    </location>
</feature>
<dbReference type="AlphaFoldDB" id="A0A3P6T7G5"/>
<dbReference type="PRINTS" id="PR01130">
    <property type="entry name" value="DERENTRNSPRT"/>
</dbReference>
<dbReference type="Pfam" id="PF01733">
    <property type="entry name" value="Nucleoside_tran"/>
    <property type="match status" value="1"/>
</dbReference>
<evidence type="ECO:0000256" key="2">
    <source>
        <dbReference type="ARBA" id="ARBA00007965"/>
    </source>
</evidence>
<feature type="transmembrane region" description="Helical" evidence="7">
    <location>
        <begin position="327"/>
        <end position="345"/>
    </location>
</feature>
<reference evidence="8 9" key="1">
    <citation type="submission" date="2018-08" db="EMBL/GenBank/DDBJ databases">
        <authorList>
            <person name="Laetsch R D."/>
            <person name="Stevens L."/>
            <person name="Kumar S."/>
            <person name="Blaxter L. M."/>
        </authorList>
    </citation>
    <scope>NUCLEOTIDE SEQUENCE [LARGE SCALE GENOMIC DNA]</scope>
</reference>
<feature type="transmembrane region" description="Helical" evidence="7">
    <location>
        <begin position="63"/>
        <end position="82"/>
    </location>
</feature>
<dbReference type="PANTHER" id="PTHR10332">
    <property type="entry name" value="EQUILIBRATIVE NUCLEOSIDE TRANSPORTER"/>
    <property type="match status" value="1"/>
</dbReference>
<dbReference type="OMA" id="KYKFRNT"/>